<evidence type="ECO:0000313" key="1">
    <source>
        <dbReference type="EMBL" id="SVD11919.1"/>
    </source>
</evidence>
<dbReference type="AlphaFoldDB" id="A0A382SPS8"/>
<dbReference type="InterPro" id="IPR036291">
    <property type="entry name" value="NAD(P)-bd_dom_sf"/>
</dbReference>
<gene>
    <name evidence="1" type="ORF">METZ01_LOCUS364773</name>
</gene>
<dbReference type="Gene3D" id="3.40.50.720">
    <property type="entry name" value="NAD(P)-binding Rossmann-like Domain"/>
    <property type="match status" value="1"/>
</dbReference>
<reference evidence="1" key="1">
    <citation type="submission" date="2018-05" db="EMBL/GenBank/DDBJ databases">
        <authorList>
            <person name="Lanie J.A."/>
            <person name="Ng W.-L."/>
            <person name="Kazmierczak K.M."/>
            <person name="Andrzejewski T.M."/>
            <person name="Davidsen T.M."/>
            <person name="Wayne K.J."/>
            <person name="Tettelin H."/>
            <person name="Glass J.I."/>
            <person name="Rusch D."/>
            <person name="Podicherti R."/>
            <person name="Tsui H.-C.T."/>
            <person name="Winkler M.E."/>
        </authorList>
    </citation>
    <scope>NUCLEOTIDE SEQUENCE</scope>
</reference>
<name>A0A382SPS8_9ZZZZ</name>
<proteinExistence type="predicted"/>
<protein>
    <recommendedName>
        <fullName evidence="2">Gfo/Idh/MocA-like oxidoreductase N-terminal domain-containing protein</fullName>
    </recommendedName>
</protein>
<accession>A0A382SPS8</accession>
<sequence>MIKLDSLRFGIIGCSGIAKRSVIPAILKSEFAELQMIGSRAIDKAKEFSKEFNCQDYGT</sequence>
<dbReference type="SUPFAM" id="SSF51735">
    <property type="entry name" value="NAD(P)-binding Rossmann-fold domains"/>
    <property type="match status" value="1"/>
</dbReference>
<feature type="non-terminal residue" evidence="1">
    <location>
        <position position="59"/>
    </location>
</feature>
<evidence type="ECO:0008006" key="2">
    <source>
        <dbReference type="Google" id="ProtNLM"/>
    </source>
</evidence>
<organism evidence="1">
    <name type="scientific">marine metagenome</name>
    <dbReference type="NCBI Taxonomy" id="408172"/>
    <lineage>
        <taxon>unclassified sequences</taxon>
        <taxon>metagenomes</taxon>
        <taxon>ecological metagenomes</taxon>
    </lineage>
</organism>
<dbReference type="EMBL" id="UINC01130693">
    <property type="protein sequence ID" value="SVD11919.1"/>
    <property type="molecule type" value="Genomic_DNA"/>
</dbReference>